<sequence>MNDLSHRNAHNAYRAARRAQSPLRVVVDLYDQTLTSVARAKAARLAGDPEGEFTHMSRAVHILSRLDGCVDATSPRTAEIGGLLRRFYGDGQAQLHYAKRCRDHDTAVARYASVHRQVLAMRDGWAEIANVPPLGRPATPPGGQKMPTPAPSGGQNVPSDRAARVG</sequence>
<dbReference type="SUPFAM" id="SSF101116">
    <property type="entry name" value="Flagellar export chaperone FliS"/>
    <property type="match status" value="1"/>
</dbReference>
<name>A0A1G8AQ10_9PROT</name>
<reference evidence="3" key="1">
    <citation type="submission" date="2016-10" db="EMBL/GenBank/DDBJ databases">
        <authorList>
            <person name="Varghese N."/>
            <person name="Submissions S."/>
        </authorList>
    </citation>
    <scope>NUCLEOTIDE SEQUENCE [LARGE SCALE GENOMIC DNA]</scope>
    <source>
        <strain evidence="3">930I</strain>
    </source>
</reference>
<dbReference type="STRING" id="83401.SAMN05421742_10551"/>
<dbReference type="GO" id="GO:0044780">
    <property type="term" value="P:bacterial-type flagellum assembly"/>
    <property type="evidence" value="ECO:0007669"/>
    <property type="project" value="InterPro"/>
</dbReference>
<keyword evidence="2" id="KW-0969">Cilium</keyword>
<dbReference type="InterPro" id="IPR036584">
    <property type="entry name" value="FliS_sf"/>
</dbReference>
<dbReference type="Gene3D" id="1.20.120.340">
    <property type="entry name" value="Flagellar protein FliS"/>
    <property type="match status" value="1"/>
</dbReference>
<keyword evidence="2" id="KW-0282">Flagellum</keyword>
<proteinExistence type="predicted"/>
<dbReference type="OrthoDB" id="7365405at2"/>
<gene>
    <name evidence="2" type="ORF">SAMN05421742_10551</name>
</gene>
<keyword evidence="3" id="KW-1185">Reference proteome</keyword>
<evidence type="ECO:0000313" key="3">
    <source>
        <dbReference type="Proteomes" id="UP000217076"/>
    </source>
</evidence>
<evidence type="ECO:0000256" key="1">
    <source>
        <dbReference type="SAM" id="MobiDB-lite"/>
    </source>
</evidence>
<dbReference type="Proteomes" id="UP000217076">
    <property type="component" value="Unassembled WGS sequence"/>
</dbReference>
<dbReference type="Pfam" id="PF02561">
    <property type="entry name" value="FliS"/>
    <property type="match status" value="1"/>
</dbReference>
<dbReference type="AlphaFoldDB" id="A0A1G8AQ10"/>
<keyword evidence="2" id="KW-0966">Cell projection</keyword>
<feature type="region of interest" description="Disordered" evidence="1">
    <location>
        <begin position="131"/>
        <end position="166"/>
    </location>
</feature>
<dbReference type="EMBL" id="FNCV01000005">
    <property type="protein sequence ID" value="SDH22350.1"/>
    <property type="molecule type" value="Genomic_DNA"/>
</dbReference>
<protein>
    <submittedName>
        <fullName evidence="2">Flagellar protein FliS</fullName>
    </submittedName>
</protein>
<dbReference type="RefSeq" id="WP_092618514.1">
    <property type="nucleotide sequence ID" value="NZ_FNCV01000005.1"/>
</dbReference>
<dbReference type="InterPro" id="IPR003713">
    <property type="entry name" value="FliS"/>
</dbReference>
<accession>A0A1G8AQ10</accession>
<evidence type="ECO:0000313" key="2">
    <source>
        <dbReference type="EMBL" id="SDH22350.1"/>
    </source>
</evidence>
<organism evidence="2 3">
    <name type="scientific">Roseospirillum parvum</name>
    <dbReference type="NCBI Taxonomy" id="83401"/>
    <lineage>
        <taxon>Bacteria</taxon>
        <taxon>Pseudomonadati</taxon>
        <taxon>Pseudomonadota</taxon>
        <taxon>Alphaproteobacteria</taxon>
        <taxon>Rhodospirillales</taxon>
        <taxon>Rhodospirillaceae</taxon>
        <taxon>Roseospirillum</taxon>
    </lineage>
</organism>